<reference evidence="2" key="2">
    <citation type="submission" date="2021-04" db="EMBL/GenBank/DDBJ databases">
        <authorList>
            <person name="Gilroy R."/>
        </authorList>
    </citation>
    <scope>NUCLEOTIDE SEQUENCE</scope>
    <source>
        <strain evidence="2">742</strain>
    </source>
</reference>
<comment type="caution">
    <text evidence="2">The sequence shown here is derived from an EMBL/GenBank/DDBJ whole genome shotgun (WGS) entry which is preliminary data.</text>
</comment>
<reference evidence="2" key="1">
    <citation type="journal article" date="2021" name="PeerJ">
        <title>Extensive microbial diversity within the chicken gut microbiome revealed by metagenomics and culture.</title>
        <authorList>
            <person name="Gilroy R."/>
            <person name="Ravi A."/>
            <person name="Getino M."/>
            <person name="Pursley I."/>
            <person name="Horton D.L."/>
            <person name="Alikhan N.F."/>
            <person name="Baker D."/>
            <person name="Gharbi K."/>
            <person name="Hall N."/>
            <person name="Watson M."/>
            <person name="Adriaenssens E.M."/>
            <person name="Foster-Nyarko E."/>
            <person name="Jarju S."/>
            <person name="Secka A."/>
            <person name="Antonio M."/>
            <person name="Oren A."/>
            <person name="Chaudhuri R.R."/>
            <person name="La Ragione R."/>
            <person name="Hildebrand F."/>
            <person name="Pallen M.J."/>
        </authorList>
    </citation>
    <scope>NUCLEOTIDE SEQUENCE</scope>
    <source>
        <strain evidence="2">742</strain>
    </source>
</reference>
<name>A0A9E2KK21_9FIRM</name>
<feature type="transmembrane region" description="Helical" evidence="1">
    <location>
        <begin position="178"/>
        <end position="202"/>
    </location>
</feature>
<feature type="transmembrane region" description="Helical" evidence="1">
    <location>
        <begin position="107"/>
        <end position="132"/>
    </location>
</feature>
<keyword evidence="1" id="KW-0812">Transmembrane</keyword>
<dbReference type="EMBL" id="JAHLFH010000111">
    <property type="protein sequence ID" value="MBU3819794.1"/>
    <property type="molecule type" value="Genomic_DNA"/>
</dbReference>
<evidence type="ECO:0000313" key="2">
    <source>
        <dbReference type="EMBL" id="MBU3819794.1"/>
    </source>
</evidence>
<proteinExistence type="predicted"/>
<evidence type="ECO:0000256" key="1">
    <source>
        <dbReference type="SAM" id="Phobius"/>
    </source>
</evidence>
<protein>
    <submittedName>
        <fullName evidence="2">Uncharacterized protein</fullName>
    </submittedName>
</protein>
<keyword evidence="1" id="KW-0472">Membrane</keyword>
<sequence>MKTARWQKLLSLLCSLLILYWESVALPMSWEGVGSGMFVFYTENSNLFSAAACLLMAVFQAAALVTGNEVPPWVKLLKYMSVCCLMLTFLTVVFALAPIYGPGGYSVLLLTSSMLYHHFLNPAVAFLALVLFERSPRLPRRAVAWAMAPTLLYGAAALALNLARVIEGPYPFFRIYEQPVWCSCLWAAGLLGGSALINWTVWKASGGEKEGRRLAAFSRKSGAKSVSTQTRVPRV</sequence>
<dbReference type="AlphaFoldDB" id="A0A9E2KK21"/>
<keyword evidence="1" id="KW-1133">Transmembrane helix</keyword>
<evidence type="ECO:0000313" key="3">
    <source>
        <dbReference type="Proteomes" id="UP000824178"/>
    </source>
</evidence>
<dbReference type="Proteomes" id="UP000824178">
    <property type="component" value="Unassembled WGS sequence"/>
</dbReference>
<gene>
    <name evidence="2" type="ORF">H9864_05425</name>
</gene>
<feature type="transmembrane region" description="Helical" evidence="1">
    <location>
        <begin position="49"/>
        <end position="67"/>
    </location>
</feature>
<feature type="transmembrane region" description="Helical" evidence="1">
    <location>
        <begin position="144"/>
        <end position="166"/>
    </location>
</feature>
<feature type="transmembrane region" description="Helical" evidence="1">
    <location>
        <begin position="79"/>
        <end position="101"/>
    </location>
</feature>
<organism evidence="2 3">
    <name type="scientific">Candidatus Faecalibacterium intestinavium</name>
    <dbReference type="NCBI Taxonomy" id="2838580"/>
    <lineage>
        <taxon>Bacteria</taxon>
        <taxon>Bacillati</taxon>
        <taxon>Bacillota</taxon>
        <taxon>Clostridia</taxon>
        <taxon>Eubacteriales</taxon>
        <taxon>Oscillospiraceae</taxon>
        <taxon>Faecalibacterium</taxon>
    </lineage>
</organism>
<accession>A0A9E2KK21</accession>